<feature type="compositionally biased region" description="Basic and acidic residues" evidence="1">
    <location>
        <begin position="1"/>
        <end position="10"/>
    </location>
</feature>
<reference evidence="2 3" key="1">
    <citation type="submission" date="2023-12" db="EMBL/GenBank/DDBJ databases">
        <title>A high-quality genome assembly for Dillenia turbinata (Dilleniales).</title>
        <authorList>
            <person name="Chanderbali A."/>
        </authorList>
    </citation>
    <scope>NUCLEOTIDE SEQUENCE [LARGE SCALE GENOMIC DNA]</scope>
    <source>
        <strain evidence="2">LSX21</strain>
        <tissue evidence="2">Leaf</tissue>
    </source>
</reference>
<accession>A0AAN8UZW1</accession>
<comment type="caution">
    <text evidence="2">The sequence shown here is derived from an EMBL/GenBank/DDBJ whole genome shotgun (WGS) entry which is preliminary data.</text>
</comment>
<dbReference type="Proteomes" id="UP001370490">
    <property type="component" value="Unassembled WGS sequence"/>
</dbReference>
<evidence type="ECO:0000313" key="3">
    <source>
        <dbReference type="Proteomes" id="UP001370490"/>
    </source>
</evidence>
<proteinExistence type="predicted"/>
<name>A0AAN8UZW1_9MAGN</name>
<feature type="compositionally biased region" description="Polar residues" evidence="1">
    <location>
        <begin position="12"/>
        <end position="32"/>
    </location>
</feature>
<protein>
    <submittedName>
        <fullName evidence="2">Uncharacterized protein</fullName>
    </submittedName>
</protein>
<dbReference type="AlphaFoldDB" id="A0AAN8UZW1"/>
<keyword evidence="3" id="KW-1185">Reference proteome</keyword>
<organism evidence="2 3">
    <name type="scientific">Dillenia turbinata</name>
    <dbReference type="NCBI Taxonomy" id="194707"/>
    <lineage>
        <taxon>Eukaryota</taxon>
        <taxon>Viridiplantae</taxon>
        <taxon>Streptophyta</taxon>
        <taxon>Embryophyta</taxon>
        <taxon>Tracheophyta</taxon>
        <taxon>Spermatophyta</taxon>
        <taxon>Magnoliopsida</taxon>
        <taxon>eudicotyledons</taxon>
        <taxon>Gunneridae</taxon>
        <taxon>Pentapetalae</taxon>
        <taxon>Dilleniales</taxon>
        <taxon>Dilleniaceae</taxon>
        <taxon>Dillenia</taxon>
    </lineage>
</organism>
<gene>
    <name evidence="2" type="ORF">RJ641_014774</name>
</gene>
<feature type="region of interest" description="Disordered" evidence="1">
    <location>
        <begin position="1"/>
        <end position="38"/>
    </location>
</feature>
<evidence type="ECO:0000256" key="1">
    <source>
        <dbReference type="SAM" id="MobiDB-lite"/>
    </source>
</evidence>
<sequence>MVEYQADHSASHHISSPVASSVEANGRITQKQSDFRNPEVRFNALPMQEMHAKSESNETNWGRRVLYFQMECP</sequence>
<dbReference type="EMBL" id="JBAMMX010000020">
    <property type="protein sequence ID" value="KAK6921096.1"/>
    <property type="molecule type" value="Genomic_DNA"/>
</dbReference>
<evidence type="ECO:0000313" key="2">
    <source>
        <dbReference type="EMBL" id="KAK6921096.1"/>
    </source>
</evidence>